<accession>A0A7X6MLC5</accession>
<name>A0A7X6MLC5_9MYCO</name>
<evidence type="ECO:0000313" key="2">
    <source>
        <dbReference type="Proteomes" id="UP000518188"/>
    </source>
</evidence>
<protein>
    <submittedName>
        <fullName evidence="1">Uncharacterized protein</fullName>
    </submittedName>
</protein>
<reference evidence="1 2" key="1">
    <citation type="submission" date="2020-04" db="EMBL/GenBank/DDBJ databases">
        <title>MicrobeNet Type strains.</title>
        <authorList>
            <person name="Nicholson A.C."/>
        </authorList>
    </citation>
    <scope>NUCLEOTIDE SEQUENCE [LARGE SCALE GENOMIC DNA]</scope>
    <source>
        <strain evidence="1 2">ATCC 700731</strain>
    </source>
</reference>
<proteinExistence type="predicted"/>
<sequence>MTGQNDSAEYSVEDVAVEHIRVGDTLSMSGDDDPRTHVFRVAKAELRNELTTGEQPRVILRSEPVGDTGEPMVLTYPTGTRLRKIVSHPTG</sequence>
<dbReference type="Proteomes" id="UP000518188">
    <property type="component" value="Unassembled WGS sequence"/>
</dbReference>
<evidence type="ECO:0000313" key="1">
    <source>
        <dbReference type="EMBL" id="NKZ10700.1"/>
    </source>
</evidence>
<gene>
    <name evidence="1" type="ORF">HGA11_06880</name>
</gene>
<comment type="caution">
    <text evidence="1">The sequence shown here is derived from an EMBL/GenBank/DDBJ whole genome shotgun (WGS) entry which is preliminary data.</text>
</comment>
<dbReference type="RefSeq" id="WP_168441622.1">
    <property type="nucleotide sequence ID" value="NZ_JAAXPJ010000002.1"/>
</dbReference>
<dbReference type="EMBL" id="JAAXPJ010000002">
    <property type="protein sequence ID" value="NKZ10700.1"/>
    <property type="molecule type" value="Genomic_DNA"/>
</dbReference>
<dbReference type="AlphaFoldDB" id="A0A7X6MLC5"/>
<organism evidence="1 2">
    <name type="scientific">Mycolicibacterium septicum DSM 44393</name>
    <dbReference type="NCBI Taxonomy" id="1341646"/>
    <lineage>
        <taxon>Bacteria</taxon>
        <taxon>Bacillati</taxon>
        <taxon>Actinomycetota</taxon>
        <taxon>Actinomycetes</taxon>
        <taxon>Mycobacteriales</taxon>
        <taxon>Mycobacteriaceae</taxon>
        <taxon>Mycolicibacterium</taxon>
    </lineage>
</organism>